<dbReference type="EMBL" id="UINC01194897">
    <property type="protein sequence ID" value="SVE11210.1"/>
    <property type="molecule type" value="Genomic_DNA"/>
</dbReference>
<reference evidence="4" key="1">
    <citation type="submission" date="2018-05" db="EMBL/GenBank/DDBJ databases">
        <authorList>
            <person name="Lanie J.A."/>
            <person name="Ng W.-L."/>
            <person name="Kazmierczak K.M."/>
            <person name="Andrzejewski T.M."/>
            <person name="Davidsen T.M."/>
            <person name="Wayne K.J."/>
            <person name="Tettelin H."/>
            <person name="Glass J.I."/>
            <person name="Rusch D."/>
            <person name="Podicherti R."/>
            <person name="Tsui H.-C.T."/>
            <person name="Winkler M.E."/>
        </authorList>
    </citation>
    <scope>NUCLEOTIDE SEQUENCE</scope>
</reference>
<keyword evidence="2" id="KW-1015">Disulfide bond</keyword>
<protein>
    <recommendedName>
        <fullName evidence="3">LamG-like jellyroll fold domain-containing protein</fullName>
    </recommendedName>
</protein>
<organism evidence="4">
    <name type="scientific">marine metagenome</name>
    <dbReference type="NCBI Taxonomy" id="408172"/>
    <lineage>
        <taxon>unclassified sequences</taxon>
        <taxon>metagenomes</taxon>
        <taxon>ecological metagenomes</taxon>
    </lineage>
</organism>
<accession>A0A383AUK8</accession>
<feature type="non-terminal residue" evidence="4">
    <location>
        <position position="249"/>
    </location>
</feature>
<dbReference type="InterPro" id="IPR013320">
    <property type="entry name" value="ConA-like_dom_sf"/>
</dbReference>
<evidence type="ECO:0000256" key="2">
    <source>
        <dbReference type="ARBA" id="ARBA00023157"/>
    </source>
</evidence>
<evidence type="ECO:0000259" key="3">
    <source>
        <dbReference type="SMART" id="SM00560"/>
    </source>
</evidence>
<name>A0A383AUK8_9ZZZZ</name>
<keyword evidence="1" id="KW-0732">Signal</keyword>
<feature type="non-terminal residue" evidence="4">
    <location>
        <position position="1"/>
    </location>
</feature>
<dbReference type="InterPro" id="IPR006558">
    <property type="entry name" value="LamG-like"/>
</dbReference>
<dbReference type="SMART" id="SM00560">
    <property type="entry name" value="LamGL"/>
    <property type="match status" value="1"/>
</dbReference>
<sequence>AGNPSDEYNDPDGTRSDMGAFFFNQPSYSMDFDGSSYLRVNNNPSISNFGGDLSVSAWVKVTGGEGTNRNIISKAGASPQSFALTVSDQDRFRPHVHSQSGTWYNFDGNIPVEYDIWTHVAFSYSENDGELRLYVNGQIDSTISISGSVNNNEADMYIGSYLEANGSNYHNFVGLVDELSLWNRAFGSSDIYSLMNLGLTGEEESLIGYWNFDEETYPIVYDMSQYGNHGENINGAGYNSDTPPTMNAT</sequence>
<dbReference type="Pfam" id="PF13385">
    <property type="entry name" value="Laminin_G_3"/>
    <property type="match status" value="1"/>
</dbReference>
<evidence type="ECO:0000313" key="4">
    <source>
        <dbReference type="EMBL" id="SVE11210.1"/>
    </source>
</evidence>
<dbReference type="SUPFAM" id="SSF49899">
    <property type="entry name" value="Concanavalin A-like lectins/glucanases"/>
    <property type="match status" value="1"/>
</dbReference>
<dbReference type="Gene3D" id="2.60.120.200">
    <property type="match status" value="1"/>
</dbReference>
<evidence type="ECO:0000256" key="1">
    <source>
        <dbReference type="ARBA" id="ARBA00022729"/>
    </source>
</evidence>
<dbReference type="PANTHER" id="PTHR42535">
    <property type="entry name" value="OOKINETE PROTEIN, PUTATIVE-RELATED"/>
    <property type="match status" value="1"/>
</dbReference>
<dbReference type="PANTHER" id="PTHR42535:SF2">
    <property type="entry name" value="CHROMOSOME UNDETERMINED SCAFFOLD_146, WHOLE GENOME SHOTGUN SEQUENCE"/>
    <property type="match status" value="1"/>
</dbReference>
<dbReference type="AlphaFoldDB" id="A0A383AUK8"/>
<gene>
    <name evidence="4" type="ORF">METZ01_LOCUS464064</name>
</gene>
<proteinExistence type="predicted"/>
<feature type="domain" description="LamG-like jellyroll fold" evidence="3">
    <location>
        <begin position="51"/>
        <end position="189"/>
    </location>
</feature>